<keyword evidence="2" id="KW-0210">Decarboxylase</keyword>
<evidence type="ECO:0000313" key="6">
    <source>
        <dbReference type="EMBL" id="CUM81746.1"/>
    </source>
</evidence>
<evidence type="ECO:0000256" key="3">
    <source>
        <dbReference type="ARBA" id="ARBA00023027"/>
    </source>
</evidence>
<evidence type="ECO:0000256" key="2">
    <source>
        <dbReference type="ARBA" id="ARBA00022793"/>
    </source>
</evidence>
<feature type="domain" description="NAD-dependent epimerase/dehydratase" evidence="5">
    <location>
        <begin position="26"/>
        <end position="269"/>
    </location>
</feature>
<comment type="cofactor">
    <cofactor evidence="1">
        <name>NAD(+)</name>
        <dbReference type="ChEBI" id="CHEBI:57540"/>
    </cofactor>
</comment>
<keyword evidence="3" id="KW-0520">NAD</keyword>
<dbReference type="RefSeq" id="WP_055213677.1">
    <property type="nucleotide sequence ID" value="NZ_CYXO01000003.1"/>
</dbReference>
<dbReference type="GO" id="GO:0070403">
    <property type="term" value="F:NAD+ binding"/>
    <property type="evidence" value="ECO:0007669"/>
    <property type="project" value="InterPro"/>
</dbReference>
<proteinExistence type="predicted"/>
<reference evidence="6 7" key="1">
    <citation type="submission" date="2015-09" db="EMBL/GenBank/DDBJ databases">
        <authorList>
            <consortium name="Pathogen Informatics"/>
        </authorList>
    </citation>
    <scope>NUCLEOTIDE SEQUENCE [LARGE SCALE GENOMIC DNA]</scope>
    <source>
        <strain evidence="6 7">2789STDY5834961</strain>
    </source>
</reference>
<name>A0A173RVH8_9FIRM</name>
<accession>A0A173RVH8</accession>
<dbReference type="GO" id="GO:0048040">
    <property type="term" value="F:UDP-glucuronate decarboxylase activity"/>
    <property type="evidence" value="ECO:0007669"/>
    <property type="project" value="TreeGrafter"/>
</dbReference>
<dbReference type="InterPro" id="IPR001509">
    <property type="entry name" value="Epimerase_deHydtase"/>
</dbReference>
<dbReference type="OrthoDB" id="9811743at2"/>
<dbReference type="SUPFAM" id="SSF51735">
    <property type="entry name" value="NAD(P)-binding Rossmann-fold domains"/>
    <property type="match status" value="1"/>
</dbReference>
<protein>
    <submittedName>
        <fullName evidence="6">Polymyxin resistance protein PmrI</fullName>
    </submittedName>
</protein>
<dbReference type="EMBL" id="CYXO01000003">
    <property type="protein sequence ID" value="CUM81746.1"/>
    <property type="molecule type" value="Genomic_DNA"/>
</dbReference>
<dbReference type="GO" id="GO:0042732">
    <property type="term" value="P:D-xylose metabolic process"/>
    <property type="evidence" value="ECO:0007669"/>
    <property type="project" value="InterPro"/>
</dbReference>
<dbReference type="InterPro" id="IPR044516">
    <property type="entry name" value="UXS-like"/>
</dbReference>
<dbReference type="PANTHER" id="PTHR43078">
    <property type="entry name" value="UDP-GLUCURONIC ACID DECARBOXYLASE-RELATED"/>
    <property type="match status" value="1"/>
</dbReference>
<keyword evidence="4" id="KW-0456">Lyase</keyword>
<evidence type="ECO:0000313" key="7">
    <source>
        <dbReference type="Proteomes" id="UP000095597"/>
    </source>
</evidence>
<sequence length="346" mass="39166">MFVSENEEYEKIWQDVKTVMPSDSRILITGANGLIASNIVDTLMYFNWRYDLNNQVWALCRNYEKAKKRFASYIDSSQFGIVAQDITQLDIADSCEYIIHAASNAHPLAYSTKPIETMETNLIGTMKVLEYACDKKVKQMVYVSTSEVYGEGHQNSKLKEEEFGSVNTLNPRSCYAESKRCAETLCVCYAKMNDLDVKVVRPGYIYGAQITSENSRADAQFLRNAIERKNIIMKSLGQQRRSYCYVADAVSAILLVLFKGEKVAAYNIANKESEATIAEYAKALADARKIKVIFEVPDEVEKAGYSQVKNSLLDDSKLRDLGWTPHYDLKSGVNQMFYNIDDKSGK</sequence>
<evidence type="ECO:0000256" key="1">
    <source>
        <dbReference type="ARBA" id="ARBA00001911"/>
    </source>
</evidence>
<evidence type="ECO:0000259" key="5">
    <source>
        <dbReference type="Pfam" id="PF01370"/>
    </source>
</evidence>
<evidence type="ECO:0000256" key="4">
    <source>
        <dbReference type="ARBA" id="ARBA00023239"/>
    </source>
</evidence>
<dbReference type="Pfam" id="PF01370">
    <property type="entry name" value="Epimerase"/>
    <property type="match status" value="1"/>
</dbReference>
<organism evidence="6 7">
    <name type="scientific">Dorea longicatena</name>
    <dbReference type="NCBI Taxonomy" id="88431"/>
    <lineage>
        <taxon>Bacteria</taxon>
        <taxon>Bacillati</taxon>
        <taxon>Bacillota</taxon>
        <taxon>Clostridia</taxon>
        <taxon>Lachnospirales</taxon>
        <taxon>Lachnospiraceae</taxon>
        <taxon>Dorea</taxon>
    </lineage>
</organism>
<dbReference type="GO" id="GO:0005737">
    <property type="term" value="C:cytoplasm"/>
    <property type="evidence" value="ECO:0007669"/>
    <property type="project" value="TreeGrafter"/>
</dbReference>
<dbReference type="Proteomes" id="UP000095597">
    <property type="component" value="Unassembled WGS sequence"/>
</dbReference>
<gene>
    <name evidence="6" type="primary">arnA</name>
    <name evidence="6" type="ORF">ERS852573_00669</name>
</gene>
<dbReference type="Gene3D" id="3.40.50.720">
    <property type="entry name" value="NAD(P)-binding Rossmann-like Domain"/>
    <property type="match status" value="1"/>
</dbReference>
<dbReference type="AlphaFoldDB" id="A0A173RVH8"/>
<dbReference type="PANTHER" id="PTHR43078:SF7">
    <property type="entry name" value="UDP-GLUCURONATE DECARBOXYLASE"/>
    <property type="match status" value="1"/>
</dbReference>
<dbReference type="InterPro" id="IPR036291">
    <property type="entry name" value="NAD(P)-bd_dom_sf"/>
</dbReference>